<dbReference type="GO" id="GO:0008218">
    <property type="term" value="P:bioluminescence"/>
    <property type="evidence" value="ECO:0007669"/>
    <property type="project" value="UniProtKB-KW"/>
</dbReference>
<gene>
    <name evidence="5" type="primary">RFP</name>
</gene>
<keyword evidence="3" id="KW-0455">Luminescence</keyword>
<accession>A0A172WBN6</accession>
<keyword evidence="4" id="KW-0599">Photoprotein</keyword>
<dbReference type="AlphaFoldDB" id="A0A172WBN6"/>
<name>A0A172WBN6_FIMAN</name>
<dbReference type="InterPro" id="IPR009017">
    <property type="entry name" value="GFP"/>
</dbReference>
<dbReference type="InterPro" id="IPR011584">
    <property type="entry name" value="GFP-related"/>
</dbReference>
<reference evidence="5" key="1">
    <citation type="journal article" date="2016" name="Sci. Rep.">
        <title>Oocytes express an endogenous red fluorescent protein in a stony coral, Euphyllia ancora: a potential involvement in coral oogenesis.</title>
        <authorList>
            <person name="Shikina S."/>
            <person name="Chiu Y.L."/>
            <person name="Chung Y.J."/>
            <person name="Chen C.J."/>
            <person name="Lee Y.H."/>
            <person name="Chang C.F."/>
        </authorList>
    </citation>
    <scope>NUCLEOTIDE SEQUENCE</scope>
</reference>
<comment type="similarity">
    <text evidence="1">Belongs to the GFP family.</text>
</comment>
<evidence type="ECO:0000256" key="2">
    <source>
        <dbReference type="ARBA" id="ARBA00022991"/>
    </source>
</evidence>
<dbReference type="SUPFAM" id="SSF54511">
    <property type="entry name" value="GFP-like"/>
    <property type="match status" value="1"/>
</dbReference>
<evidence type="ECO:0000256" key="1">
    <source>
        <dbReference type="ARBA" id="ARBA00008949"/>
    </source>
</evidence>
<dbReference type="EMBL" id="KT452623">
    <property type="protein sequence ID" value="ANF06846.1"/>
    <property type="molecule type" value="mRNA"/>
</dbReference>
<keyword evidence="2" id="KW-0157">Chromophore</keyword>
<proteinExistence type="evidence at transcript level"/>
<evidence type="ECO:0000256" key="3">
    <source>
        <dbReference type="ARBA" id="ARBA00023223"/>
    </source>
</evidence>
<dbReference type="Pfam" id="PF01353">
    <property type="entry name" value="GFP"/>
    <property type="match status" value="1"/>
</dbReference>
<evidence type="ECO:0000313" key="5">
    <source>
        <dbReference type="EMBL" id="ANF06846.1"/>
    </source>
</evidence>
<evidence type="ECO:0000256" key="4">
    <source>
        <dbReference type="ARBA" id="ARBA00023262"/>
    </source>
</evidence>
<protein>
    <submittedName>
        <fullName evidence="5">Red fluorescent protein</fullName>
    </submittedName>
</protein>
<sequence>MSVIKEEMTTKLHLEGTVNGHDFTIEGEGQGRPYEGKQSMKLSVTKGAPLPFSVHILTHCHMYGSKPFIKYPDNIPDYYKQAIPEGMTWERCITFEDGGVCTASNHSSMKENCFTYKVKFHGVNLPPDSPIMKKTILGWEPSVETLYMSDGMLKGNTAMVLKVEGGGHYRSDFKTTYKSKSPVCKLPKLHFVDHRLELTSHDEHYTTFEQHEFAVARCSPLPTAQQ</sequence>
<dbReference type="Gene3D" id="2.40.155.10">
    <property type="entry name" value="Green fluorescent protein"/>
    <property type="match status" value="1"/>
</dbReference>
<dbReference type="Gene3D" id="3.30.1300.40">
    <property type="match status" value="1"/>
</dbReference>
<organism evidence="5">
    <name type="scientific">Fimbriaphyllia ancora</name>
    <name type="common">Hammer coral</name>
    <name type="synonym">Euphyllia ancora</name>
    <dbReference type="NCBI Taxonomy" id="46750"/>
    <lineage>
        <taxon>Eukaryota</taxon>
        <taxon>Metazoa</taxon>
        <taxon>Cnidaria</taxon>
        <taxon>Anthozoa</taxon>
        <taxon>Hexacorallia</taxon>
        <taxon>Scleractinia</taxon>
        <taxon>Caryophylliina</taxon>
        <taxon>Caryophylliidae</taxon>
        <taxon>Fimbriaphyllia</taxon>
    </lineage>
</organism>